<dbReference type="GO" id="GO:0005886">
    <property type="term" value="C:plasma membrane"/>
    <property type="evidence" value="ECO:0007669"/>
    <property type="project" value="TreeGrafter"/>
</dbReference>
<dbReference type="PIRSF" id="PIRSF002419">
    <property type="entry name" value="Tetraspanin"/>
    <property type="match status" value="1"/>
</dbReference>
<sequence>KENNKKMSLSGGKMCVKYLMFIFNFLFLIMGAVLLGVGIWLKVDKSYSDVADQFFSQYSFLTASNIAIGVGVFIVLISFLGCCGAVKEIRSMLFGFFILMLLIFIAEIVAAAFAYTKRNDMKADMQNDFKKAILQDYGTPNNGIVNTTIDTFQKTFMCCGYDSYMDYYNSTYTKNTANLPSSCCVKDTVDKCPTSNPNLRSKVYYQQGCFEQVMQFIKKNLLLIGGLSIAFAVIQILGMVFSLVLFCALGGKGEYV</sequence>
<evidence type="ECO:0000256" key="6">
    <source>
        <dbReference type="RuleBase" id="RU361218"/>
    </source>
</evidence>
<feature type="transmembrane region" description="Helical" evidence="6">
    <location>
        <begin position="221"/>
        <end position="249"/>
    </location>
</feature>
<dbReference type="PANTHER" id="PTHR19282:SF544">
    <property type="entry name" value="TETRASPANIN"/>
    <property type="match status" value="1"/>
</dbReference>
<evidence type="ECO:0000256" key="3">
    <source>
        <dbReference type="ARBA" id="ARBA00022692"/>
    </source>
</evidence>
<feature type="non-terminal residue" evidence="7">
    <location>
        <position position="1"/>
    </location>
</feature>
<dbReference type="InterPro" id="IPR000301">
    <property type="entry name" value="Tetraspanin_animals"/>
</dbReference>
<dbReference type="InterPro" id="IPR018499">
    <property type="entry name" value="Tetraspanin/Peripherin"/>
</dbReference>
<dbReference type="OrthoDB" id="5969951at2759"/>
<dbReference type="CDD" id="cd03156">
    <property type="entry name" value="uroplakin_I_like_LEL"/>
    <property type="match status" value="1"/>
</dbReference>
<feature type="transmembrane region" description="Helical" evidence="6">
    <location>
        <begin position="61"/>
        <end position="86"/>
    </location>
</feature>
<comment type="subcellular location">
    <subcellularLocation>
        <location evidence="1 6">Membrane</location>
        <topology evidence="1 6">Multi-pass membrane protein</topology>
    </subcellularLocation>
</comment>
<reference evidence="7" key="1">
    <citation type="journal article" date="2013" name="Genome Biol. Evol.">
        <title>Punctuated emergences of genetic and phenotypic innovations in eumetazoan, bilaterian, euteleostome, and hominidae ancestors.</title>
        <authorList>
            <person name="Wenger Y."/>
            <person name="Galliot B."/>
        </authorList>
    </citation>
    <scope>NUCLEOTIDE SEQUENCE</scope>
    <source>
        <tissue evidence="7">Whole animals</tissue>
    </source>
</reference>
<accession>T2MJL0</accession>
<dbReference type="InterPro" id="IPR008952">
    <property type="entry name" value="Tetraspanin_EC2_sf"/>
</dbReference>
<dbReference type="PRINTS" id="PR00259">
    <property type="entry name" value="TMFOUR"/>
</dbReference>
<evidence type="ECO:0000256" key="1">
    <source>
        <dbReference type="ARBA" id="ARBA00004141"/>
    </source>
</evidence>
<protein>
    <recommendedName>
        <fullName evidence="6">Tetraspanin</fullName>
    </recommendedName>
</protein>
<evidence type="ECO:0000256" key="2">
    <source>
        <dbReference type="ARBA" id="ARBA00006840"/>
    </source>
</evidence>
<evidence type="ECO:0000313" key="7">
    <source>
        <dbReference type="EMBL" id="CDG72105.1"/>
    </source>
</evidence>
<keyword evidence="4 6" id="KW-1133">Transmembrane helix</keyword>
<evidence type="ECO:0000256" key="5">
    <source>
        <dbReference type="ARBA" id="ARBA00023136"/>
    </source>
</evidence>
<keyword evidence="5 6" id="KW-0472">Membrane</keyword>
<evidence type="ECO:0000256" key="4">
    <source>
        <dbReference type="ARBA" id="ARBA00022989"/>
    </source>
</evidence>
<dbReference type="AlphaFoldDB" id="T2MJL0"/>
<dbReference type="EMBL" id="HAAD01005873">
    <property type="protein sequence ID" value="CDG72105.1"/>
    <property type="molecule type" value="mRNA"/>
</dbReference>
<gene>
    <name evidence="7" type="primary">TSPAN4</name>
</gene>
<feature type="transmembrane region" description="Helical" evidence="6">
    <location>
        <begin position="21"/>
        <end position="41"/>
    </location>
</feature>
<name>T2MJL0_HYDVU</name>
<dbReference type="Pfam" id="PF00335">
    <property type="entry name" value="Tetraspanin"/>
    <property type="match status" value="1"/>
</dbReference>
<dbReference type="SUPFAM" id="SSF48652">
    <property type="entry name" value="Tetraspanin"/>
    <property type="match status" value="1"/>
</dbReference>
<dbReference type="PANTHER" id="PTHR19282">
    <property type="entry name" value="TETRASPANIN"/>
    <property type="match status" value="1"/>
</dbReference>
<organism evidence="7">
    <name type="scientific">Hydra vulgaris</name>
    <name type="common">Hydra</name>
    <name type="synonym">Hydra attenuata</name>
    <dbReference type="NCBI Taxonomy" id="6087"/>
    <lineage>
        <taxon>Eukaryota</taxon>
        <taxon>Metazoa</taxon>
        <taxon>Cnidaria</taxon>
        <taxon>Hydrozoa</taxon>
        <taxon>Hydroidolina</taxon>
        <taxon>Anthoathecata</taxon>
        <taxon>Aplanulata</taxon>
        <taxon>Hydridae</taxon>
        <taxon>Hydra</taxon>
    </lineage>
</organism>
<dbReference type="Gene3D" id="1.10.1450.10">
    <property type="entry name" value="Tetraspanin"/>
    <property type="match status" value="1"/>
</dbReference>
<proteinExistence type="evidence at transcript level"/>
<comment type="similarity">
    <text evidence="2 6">Belongs to the tetraspanin (TM4SF) family.</text>
</comment>
<feature type="transmembrane region" description="Helical" evidence="6">
    <location>
        <begin position="93"/>
        <end position="115"/>
    </location>
</feature>
<keyword evidence="3 6" id="KW-0812">Transmembrane</keyword>